<dbReference type="PANTHER" id="PTHR40051:SF1">
    <property type="entry name" value="YOLD-LIKE FAMILY PROTEIN"/>
    <property type="match status" value="1"/>
</dbReference>
<dbReference type="Pfam" id="PF08863">
    <property type="entry name" value="YolD"/>
    <property type="match status" value="1"/>
</dbReference>
<dbReference type="Proteomes" id="UP000253314">
    <property type="component" value="Unassembled WGS sequence"/>
</dbReference>
<comment type="caution">
    <text evidence="1">The sequence shown here is derived from an EMBL/GenBank/DDBJ whole genome shotgun (WGS) entry which is preliminary data.</text>
</comment>
<name>A0A366XU14_9BACI</name>
<reference evidence="1 2" key="1">
    <citation type="submission" date="2018-07" db="EMBL/GenBank/DDBJ databases">
        <title>Lottiidibacillus patelloidae gen. nov., sp. nov., isolated from the intestinal tract of a marine limpet and the reclassification of B. taeanensis BH030017T, B. algicola KMM 3737T and B. hwajinpoensis SW-72T as genus Lottiidibacillus.</title>
        <authorList>
            <person name="Liu R."/>
            <person name="Huang Z."/>
        </authorList>
    </citation>
    <scope>NUCLEOTIDE SEQUENCE [LARGE SCALE GENOMIC DNA]</scope>
    <source>
        <strain evidence="1 2">BH030017</strain>
    </source>
</reference>
<accession>A0A366XU14</accession>
<dbReference type="InterPro" id="IPR014962">
    <property type="entry name" value="YolD"/>
</dbReference>
<dbReference type="PANTHER" id="PTHR40051">
    <property type="entry name" value="IG HYPOTHETICAL 15966"/>
    <property type="match status" value="1"/>
</dbReference>
<dbReference type="EMBL" id="QOCW01000023">
    <property type="protein sequence ID" value="RBW68259.1"/>
    <property type="molecule type" value="Genomic_DNA"/>
</dbReference>
<evidence type="ECO:0000313" key="2">
    <source>
        <dbReference type="Proteomes" id="UP000253314"/>
    </source>
</evidence>
<dbReference type="OrthoDB" id="1644322at2"/>
<proteinExistence type="predicted"/>
<sequence>MIHDRGAKKWKMAMMLPEHKTMLSQLYKDQDKVEKPELDQQQLEEIEQTICEAMTFNQELTSTYYKNGKFELLVGKVHFLDEMNKTLHIQDHFGDFYRLKFHDIINVQFN</sequence>
<dbReference type="RefSeq" id="WP_113807437.1">
    <property type="nucleotide sequence ID" value="NZ_QOCW01000023.1"/>
</dbReference>
<organism evidence="1 2">
    <name type="scientific">Bacillus taeanensis</name>
    <dbReference type="NCBI Taxonomy" id="273032"/>
    <lineage>
        <taxon>Bacteria</taxon>
        <taxon>Bacillati</taxon>
        <taxon>Bacillota</taxon>
        <taxon>Bacilli</taxon>
        <taxon>Bacillales</taxon>
        <taxon>Bacillaceae</taxon>
        <taxon>Bacillus</taxon>
    </lineage>
</organism>
<evidence type="ECO:0000313" key="1">
    <source>
        <dbReference type="EMBL" id="RBW68259.1"/>
    </source>
</evidence>
<keyword evidence="2" id="KW-1185">Reference proteome</keyword>
<dbReference type="AlphaFoldDB" id="A0A366XU14"/>
<gene>
    <name evidence="1" type="ORF">DS031_17970</name>
</gene>
<protein>
    <submittedName>
        <fullName evidence="1">YolD-like family protein</fullName>
    </submittedName>
</protein>